<dbReference type="OrthoDB" id="9811177at2"/>
<feature type="domain" description="YgjP-like metallopeptidase" evidence="1">
    <location>
        <begin position="40"/>
        <end position="246"/>
    </location>
</feature>
<reference evidence="3 5" key="3">
    <citation type="submission" date="2019-03" db="EMBL/GenBank/DDBJ databases">
        <authorList>
            <consortium name="Pathogen Informatics"/>
        </authorList>
    </citation>
    <scope>NUCLEOTIDE SEQUENCE [LARGE SCALE GENOMIC DNA]</scope>
    <source>
        <strain evidence="3 5">NCTC12282</strain>
    </source>
</reference>
<dbReference type="AlphaFoldDB" id="A0A2C6DI31"/>
<reference evidence="4" key="2">
    <citation type="submission" date="2017-09" db="EMBL/GenBank/DDBJ databases">
        <title>FDA dAtabase for Regulatory Grade micrObial Sequences (FDA-ARGOS): Supporting development and validation of Infectious Disease Dx tests.</title>
        <authorList>
            <person name="Minogue T."/>
            <person name="Wolcott M."/>
            <person name="Wasieloski L."/>
            <person name="Aguilar W."/>
            <person name="Moore D."/>
            <person name="Tallon L."/>
            <person name="Sadzewicz L."/>
            <person name="Ott S."/>
            <person name="Zhao X."/>
            <person name="Nagaraj S."/>
            <person name="Vavikolanu K."/>
            <person name="Aluvathingal J."/>
            <person name="Nadendla S."/>
            <person name="Sichtig H."/>
        </authorList>
    </citation>
    <scope>NUCLEOTIDE SEQUENCE [LARGE SCALE GENOMIC DNA]</scope>
    <source>
        <strain evidence="4">FDAARGOS_387</strain>
    </source>
</reference>
<dbReference type="PANTHER" id="PTHR30399:SF1">
    <property type="entry name" value="UTP PYROPHOSPHATASE"/>
    <property type="match status" value="1"/>
</dbReference>
<dbReference type="Proteomes" id="UP000224974">
    <property type="component" value="Unassembled WGS sequence"/>
</dbReference>
<evidence type="ECO:0000259" key="1">
    <source>
        <dbReference type="Pfam" id="PF01863"/>
    </source>
</evidence>
<accession>A0A2C6DI31</accession>
<name>A0A2C6DI31_9GAMM</name>
<protein>
    <submittedName>
        <fullName evidence="2">M48 family peptidase</fullName>
    </submittedName>
    <submittedName>
        <fullName evidence="3">Protein of uncharacterized function DUF45</fullName>
    </submittedName>
</protein>
<dbReference type="Proteomes" id="UP000373449">
    <property type="component" value="Unassembled WGS sequence"/>
</dbReference>
<reference evidence="2" key="1">
    <citation type="submission" date="2017-09" db="EMBL/GenBank/DDBJ databases">
        <title>FDA dAtabase for Regulatory Grade micrObial Sequences (FDA-ARGOS): Supporting development and validation of Infectious Disease Dx tests.</title>
        <authorList>
            <person name="Minogue T."/>
            <person name="Wolcott M."/>
            <person name="Wasieloski L."/>
            <person name="Aguilar W."/>
            <person name="Moore D."/>
            <person name="Tallon L.J."/>
            <person name="Sadzewicz L."/>
            <person name="Ott S."/>
            <person name="Zhao X."/>
            <person name="Nagaraj S."/>
            <person name="Vavikolanu K."/>
            <person name="Aluvathingal J."/>
            <person name="Nadendla S."/>
            <person name="Sichtig H."/>
        </authorList>
    </citation>
    <scope>NUCLEOTIDE SEQUENCE</scope>
    <source>
        <strain evidence="2">FDAARGOS_387</strain>
    </source>
</reference>
<proteinExistence type="predicted"/>
<evidence type="ECO:0000313" key="3">
    <source>
        <dbReference type="EMBL" id="VFS46408.1"/>
    </source>
</evidence>
<evidence type="ECO:0000313" key="2">
    <source>
        <dbReference type="EMBL" id="PHI28471.1"/>
    </source>
</evidence>
<dbReference type="CDD" id="cd07344">
    <property type="entry name" value="M48_yhfN_like"/>
    <property type="match status" value="1"/>
</dbReference>
<evidence type="ECO:0000313" key="5">
    <source>
        <dbReference type="Proteomes" id="UP000373449"/>
    </source>
</evidence>
<keyword evidence="4" id="KW-1185">Reference proteome</keyword>
<organism evidence="2 4">
    <name type="scientific">Budvicia aquatica</name>
    <dbReference type="NCBI Taxonomy" id="82979"/>
    <lineage>
        <taxon>Bacteria</taxon>
        <taxon>Pseudomonadati</taxon>
        <taxon>Pseudomonadota</taxon>
        <taxon>Gammaproteobacteria</taxon>
        <taxon>Enterobacterales</taxon>
        <taxon>Budviciaceae</taxon>
        <taxon>Budvicia</taxon>
    </lineage>
</organism>
<dbReference type="STRING" id="1111728.GCA_000427805_04534"/>
<dbReference type="InterPro" id="IPR002725">
    <property type="entry name" value="YgjP-like_metallopeptidase"/>
</dbReference>
<dbReference type="Pfam" id="PF01863">
    <property type="entry name" value="YgjP-like"/>
    <property type="match status" value="1"/>
</dbReference>
<dbReference type="EMBL" id="CAADJA010000002">
    <property type="protein sequence ID" value="VFS46408.1"/>
    <property type="molecule type" value="Genomic_DNA"/>
</dbReference>
<dbReference type="Gene3D" id="3.30.2010.10">
    <property type="entry name" value="Metalloproteases ('zincins'), catalytic domain"/>
    <property type="match status" value="1"/>
</dbReference>
<dbReference type="EMBL" id="PDDX01000001">
    <property type="protein sequence ID" value="PHI28471.1"/>
    <property type="molecule type" value="Genomic_DNA"/>
</dbReference>
<dbReference type="PANTHER" id="PTHR30399">
    <property type="entry name" value="UNCHARACTERIZED PROTEIN YGJP"/>
    <property type="match status" value="1"/>
</dbReference>
<dbReference type="InterPro" id="IPR053136">
    <property type="entry name" value="UTP_pyrophosphatase-like"/>
</dbReference>
<evidence type="ECO:0000313" key="4">
    <source>
        <dbReference type="Proteomes" id="UP000224974"/>
    </source>
</evidence>
<dbReference type="RefSeq" id="WP_051323233.1">
    <property type="nucleotide sequence ID" value="NZ_CAADJA010000002.1"/>
</dbReference>
<sequence>MSVRIVIPRPHKHSSSLYFHYGDERICFEINARRSQKSKVLIKVHPDCRVQVAAPENSSDEDVLGAVKKRGRWIWRQLREFRAQQEHLTPRQYISGESHYYLGKQYMLKVLVEPEEKPRVKMLRGRLEITVREKKPERIRVLLNEWYKDRAKEVFARRLEAMLGQALWVSERPQLRVQTMQTQWGSCSPQGRITLNPHLVKAPRESIDYVILHELCHLAEHNHSAQFYRLMTQVMPHWEKIKIHLDGMAAELLNGSSVTSYFDR</sequence>
<gene>
    <name evidence="2" type="ORF">CRN84_03580</name>
    <name evidence="3" type="ORF">NCTC12282_01317</name>
</gene>